<sequence>MHLNALRRNSRKIAEGPSDVLSARLCTFLNPYSYFLLRSHGSVLEKFDVIGVDGFSLCVILRWMGVCNTPRLSFDMTSIARDVLRHAERKGKSVFLVGTTRDHLDVATKSILERFPQLKFCGTHHGYFNQEEEQSLIDSIIKTRADIVICGMGAIKQERFLAALAGRGWDGQGYSCGGFIHQIAKGGLEYYPSWINRWNLRWLFRIFDEPRLLKRYFLLYPIAMLILMKDAAGLRVSRRSENS</sequence>
<protein>
    <submittedName>
        <fullName evidence="3">UDP-Gal:alpha-D-GlcNAc-diphosphoundecaprenol beta-1,4-galactosyltransferase</fullName>
        <ecNumber evidence="3">2.4.1.304</ecNumber>
    </submittedName>
</protein>
<dbReference type="InterPro" id="IPR004629">
    <property type="entry name" value="WecG_TagA_CpsF"/>
</dbReference>
<dbReference type="PANTHER" id="PTHR34136">
    <property type="match status" value="1"/>
</dbReference>
<accession>A0A158C1A0</accession>
<dbReference type="Proteomes" id="UP000071859">
    <property type="component" value="Unassembled WGS sequence"/>
</dbReference>
<dbReference type="EC" id="2.4.1.304" evidence="3"/>
<keyword evidence="2 3" id="KW-0808">Transferase</keyword>
<dbReference type="AlphaFoldDB" id="A0A158C1A0"/>
<evidence type="ECO:0000256" key="1">
    <source>
        <dbReference type="ARBA" id="ARBA00022676"/>
    </source>
</evidence>
<organism evidence="3 4">
    <name type="scientific">Caballeronia calidae</name>
    <dbReference type="NCBI Taxonomy" id="1777139"/>
    <lineage>
        <taxon>Bacteria</taxon>
        <taxon>Pseudomonadati</taxon>
        <taxon>Pseudomonadota</taxon>
        <taxon>Betaproteobacteria</taxon>
        <taxon>Burkholderiales</taxon>
        <taxon>Burkholderiaceae</taxon>
        <taxon>Caballeronia</taxon>
    </lineage>
</organism>
<reference evidence="3" key="1">
    <citation type="submission" date="2016-01" db="EMBL/GenBank/DDBJ databases">
        <authorList>
            <person name="Peeters C."/>
        </authorList>
    </citation>
    <scope>NUCLEOTIDE SEQUENCE</scope>
    <source>
        <strain evidence="3">LMG 29321</strain>
    </source>
</reference>
<dbReference type="NCBIfam" id="TIGR00696">
    <property type="entry name" value="wecG_tagA_cpsF"/>
    <property type="match status" value="1"/>
</dbReference>
<dbReference type="EMBL" id="FCOX02000015">
    <property type="protein sequence ID" value="SAK75317.1"/>
    <property type="molecule type" value="Genomic_DNA"/>
</dbReference>
<dbReference type="RefSeq" id="WP_269768937.1">
    <property type="nucleotide sequence ID" value="NZ_FCOX02000015.1"/>
</dbReference>
<name>A0A158C1A0_9BURK</name>
<keyword evidence="4" id="KW-1185">Reference proteome</keyword>
<dbReference type="PANTHER" id="PTHR34136:SF1">
    <property type="entry name" value="UDP-N-ACETYL-D-MANNOSAMINURONIC ACID TRANSFERASE"/>
    <property type="match status" value="1"/>
</dbReference>
<evidence type="ECO:0000313" key="3">
    <source>
        <dbReference type="EMBL" id="SAK75317.1"/>
    </source>
</evidence>
<gene>
    <name evidence="3" type="primary">wfeD</name>
    <name evidence="3" type="ORF">AWB78_03277</name>
</gene>
<comment type="caution">
    <text evidence="3">The sequence shown here is derived from an EMBL/GenBank/DDBJ whole genome shotgun (WGS) entry which is preliminary data.</text>
</comment>
<dbReference type="CDD" id="cd06533">
    <property type="entry name" value="Glyco_transf_WecG_TagA"/>
    <property type="match status" value="1"/>
</dbReference>
<evidence type="ECO:0000313" key="4">
    <source>
        <dbReference type="Proteomes" id="UP000071859"/>
    </source>
</evidence>
<proteinExistence type="predicted"/>
<keyword evidence="1 3" id="KW-0328">Glycosyltransferase</keyword>
<dbReference type="GO" id="GO:0016758">
    <property type="term" value="F:hexosyltransferase activity"/>
    <property type="evidence" value="ECO:0007669"/>
    <property type="project" value="TreeGrafter"/>
</dbReference>
<evidence type="ECO:0000256" key="2">
    <source>
        <dbReference type="ARBA" id="ARBA00022679"/>
    </source>
</evidence>
<dbReference type="Pfam" id="PF03808">
    <property type="entry name" value="Glyco_tran_WecG"/>
    <property type="match status" value="1"/>
</dbReference>